<dbReference type="InterPro" id="IPR003656">
    <property type="entry name" value="Znf_BED"/>
</dbReference>
<proteinExistence type="predicted"/>
<dbReference type="GO" id="GO:0006357">
    <property type="term" value="P:regulation of transcription by RNA polymerase II"/>
    <property type="evidence" value="ECO:0007669"/>
    <property type="project" value="TreeGrafter"/>
</dbReference>
<evidence type="ECO:0000256" key="2">
    <source>
        <dbReference type="ARBA" id="ARBA00022771"/>
    </source>
</evidence>
<dbReference type="InterPro" id="IPR036236">
    <property type="entry name" value="Znf_C2H2_sf"/>
</dbReference>
<evidence type="ECO:0000256" key="3">
    <source>
        <dbReference type="ARBA" id="ARBA00022833"/>
    </source>
</evidence>
<keyword evidence="1" id="KW-0479">Metal-binding</keyword>
<dbReference type="SMART" id="SM00614">
    <property type="entry name" value="ZnF_BED"/>
    <property type="match status" value="1"/>
</dbReference>
<organism evidence="6">
    <name type="scientific">Panicum hallii</name>
    <dbReference type="NCBI Taxonomy" id="206008"/>
    <lineage>
        <taxon>Eukaryota</taxon>
        <taxon>Viridiplantae</taxon>
        <taxon>Streptophyta</taxon>
        <taxon>Embryophyta</taxon>
        <taxon>Tracheophyta</taxon>
        <taxon>Spermatophyta</taxon>
        <taxon>Magnoliopsida</taxon>
        <taxon>Liliopsida</taxon>
        <taxon>Poales</taxon>
        <taxon>Poaceae</taxon>
        <taxon>PACMAD clade</taxon>
        <taxon>Panicoideae</taxon>
        <taxon>Panicodae</taxon>
        <taxon>Paniceae</taxon>
        <taxon>Panicinae</taxon>
        <taxon>Panicum</taxon>
        <taxon>Panicum sect. Panicum</taxon>
    </lineage>
</organism>
<protein>
    <recommendedName>
        <fullName evidence="5">BED-type domain-containing protein</fullName>
    </recommendedName>
</protein>
<dbReference type="PANTHER" id="PTHR34396:SF25">
    <property type="entry name" value="BOUNDARY ELEMENT ASSOCIATED FACTOR"/>
    <property type="match status" value="1"/>
</dbReference>
<dbReference type="InterPro" id="IPR053031">
    <property type="entry name" value="Cuticle_assoc_protein"/>
</dbReference>
<dbReference type="Gramene" id="PVH47884">
    <property type="protein sequence ID" value="PVH47884"/>
    <property type="gene ID" value="PAHAL_4G176600"/>
</dbReference>
<sequence>MPIQIDDNEEEVEEVIVGPKRKLTSAVWNEFKKVKLTTGEEKAQCNYCHKKLARKSTHGTKHLHDHLKICVLRKIKLTGKNKTLCQSSLRFSSQEGGKVPVENYSFDPEVARKELAAMIALHEYPLCIVEHIGFRRFVSALQPLFKMVTRNTIR</sequence>
<dbReference type="GO" id="GO:0008270">
    <property type="term" value="F:zinc ion binding"/>
    <property type="evidence" value="ECO:0007669"/>
    <property type="project" value="UniProtKB-KW"/>
</dbReference>
<accession>A0A2T8JD85</accession>
<name>A0A2T8JD85_9POAL</name>
<dbReference type="Pfam" id="PF02892">
    <property type="entry name" value="zf-BED"/>
    <property type="match status" value="1"/>
</dbReference>
<dbReference type="AlphaFoldDB" id="A0A2T8JD85"/>
<dbReference type="Proteomes" id="UP000243499">
    <property type="component" value="Chromosome 4"/>
</dbReference>
<evidence type="ECO:0000256" key="4">
    <source>
        <dbReference type="PROSITE-ProRule" id="PRU00027"/>
    </source>
</evidence>
<gene>
    <name evidence="6" type="ORF">PAHAL_4G176600</name>
</gene>
<dbReference type="SUPFAM" id="SSF57667">
    <property type="entry name" value="beta-beta-alpha zinc fingers"/>
    <property type="match status" value="1"/>
</dbReference>
<dbReference type="EMBL" id="CM008049">
    <property type="protein sequence ID" value="PVH47884.1"/>
    <property type="molecule type" value="Genomic_DNA"/>
</dbReference>
<feature type="domain" description="BED-type" evidence="5">
    <location>
        <begin position="22"/>
        <end position="68"/>
    </location>
</feature>
<evidence type="ECO:0000259" key="5">
    <source>
        <dbReference type="PROSITE" id="PS50808"/>
    </source>
</evidence>
<evidence type="ECO:0000256" key="1">
    <source>
        <dbReference type="ARBA" id="ARBA00022723"/>
    </source>
</evidence>
<keyword evidence="2 4" id="KW-0863">Zinc-finger</keyword>
<dbReference type="PROSITE" id="PS50808">
    <property type="entry name" value="ZF_BED"/>
    <property type="match status" value="1"/>
</dbReference>
<evidence type="ECO:0000313" key="6">
    <source>
        <dbReference type="EMBL" id="PVH47884.1"/>
    </source>
</evidence>
<keyword evidence="3" id="KW-0862">Zinc</keyword>
<dbReference type="PANTHER" id="PTHR34396">
    <property type="entry name" value="OS03G0264950 PROTEIN-RELATED"/>
    <property type="match status" value="1"/>
</dbReference>
<reference evidence="6" key="1">
    <citation type="submission" date="2018-04" db="EMBL/GenBank/DDBJ databases">
        <title>WGS assembly of Panicum hallii.</title>
        <authorList>
            <person name="Lovell J."/>
            <person name="Jenkins J."/>
            <person name="Lowry D."/>
            <person name="Mamidi S."/>
            <person name="Sreedasyam A."/>
            <person name="Weng X."/>
            <person name="Barry K."/>
            <person name="Bonette J."/>
            <person name="Campitelli B."/>
            <person name="Daum C."/>
            <person name="Gordon S."/>
            <person name="Gould B."/>
            <person name="Lipzen A."/>
            <person name="Macqueen A."/>
            <person name="Palacio-Mejia J."/>
            <person name="Plott C."/>
            <person name="Shakirov E."/>
            <person name="Shu S."/>
            <person name="Yoshinaga Y."/>
            <person name="Zane M."/>
            <person name="Rokhsar D."/>
            <person name="Grimwood J."/>
            <person name="Schmutz J."/>
            <person name="Juenger T."/>
        </authorList>
    </citation>
    <scope>NUCLEOTIDE SEQUENCE [LARGE SCALE GENOMIC DNA]</scope>
    <source>
        <strain evidence="6">FIL2</strain>
    </source>
</reference>
<dbReference type="GO" id="GO:0005634">
    <property type="term" value="C:nucleus"/>
    <property type="evidence" value="ECO:0007669"/>
    <property type="project" value="TreeGrafter"/>
</dbReference>
<dbReference type="GO" id="GO:1990837">
    <property type="term" value="F:sequence-specific double-stranded DNA binding"/>
    <property type="evidence" value="ECO:0007669"/>
    <property type="project" value="TreeGrafter"/>
</dbReference>